<dbReference type="EMBL" id="CP032819">
    <property type="protein sequence ID" value="AZS31197.1"/>
    <property type="molecule type" value="Genomic_DNA"/>
</dbReference>
<protein>
    <recommendedName>
        <fullName evidence="3">BACON domain-containing protein</fullName>
    </recommendedName>
</protein>
<accession>A0A3S9VXD9</accession>
<dbReference type="Proteomes" id="UP000270673">
    <property type="component" value="Chromosome"/>
</dbReference>
<evidence type="ECO:0008006" key="3">
    <source>
        <dbReference type="Google" id="ProtNLM"/>
    </source>
</evidence>
<name>A0A3S9VXD9_9BACT</name>
<evidence type="ECO:0000313" key="2">
    <source>
        <dbReference type="Proteomes" id="UP000270673"/>
    </source>
</evidence>
<keyword evidence="2" id="KW-1185">Reference proteome</keyword>
<evidence type="ECO:0000313" key="1">
    <source>
        <dbReference type="EMBL" id="AZS31197.1"/>
    </source>
</evidence>
<dbReference type="PROSITE" id="PS51257">
    <property type="entry name" value="PROKAR_LIPOPROTEIN"/>
    <property type="match status" value="1"/>
</dbReference>
<proteinExistence type="predicted"/>
<dbReference type="InterPro" id="IPR013783">
    <property type="entry name" value="Ig-like_fold"/>
</dbReference>
<gene>
    <name evidence="1" type="ORF">D8S85_17645</name>
</gene>
<dbReference type="Gene3D" id="2.60.40.10">
    <property type="entry name" value="Immunoglobulins"/>
    <property type="match status" value="1"/>
</dbReference>
<sequence length="304" mass="34623">MNIDMRKIIFIGMIIGIFIYACEKDDSYLELSETEIQLDAAGAEQYIQVNTNAITWQISSSSDWVIAERDSCFLVIKAESNQVRSERNAKIVIVADNKYVRINVSQAASTRAVGEPYPDETNPIGIIYKVLDGGKHGKILSFDEFNGKWGLNSNTGIRSLEDGKSNTRDMINAYKDAATFDSDYSIFWWIYQEKNNGDIDGQWYIPAYSELVELYLILVGQSKTTTTNATQTVSVSHNINVRNQFDYQLKLYGGVPMDYEEGYYWSSTEYNTSNARRGLFKHRTSTNNYTTKKSSFNVRAILQF</sequence>
<dbReference type="CDD" id="cd14948">
    <property type="entry name" value="BACON"/>
    <property type="match status" value="1"/>
</dbReference>
<dbReference type="KEGG" id="buy:D8S85_17645"/>
<dbReference type="InterPro" id="IPR024361">
    <property type="entry name" value="BACON"/>
</dbReference>
<dbReference type="AlphaFoldDB" id="A0A3S9VXD9"/>
<reference evidence="1 2" key="1">
    <citation type="submission" date="2018-10" db="EMBL/GenBank/DDBJ databases">
        <title>Butyricimonas faecalis sp. nov., isolated from human faeces and emended description of the genus Butyricimonas.</title>
        <authorList>
            <person name="Le Roy T."/>
            <person name="Van der Smissen P."/>
            <person name="Paquot A."/>
            <person name="Delzenne N."/>
            <person name="Muccioli G."/>
            <person name="Collet J.-F."/>
            <person name="Cani P.D."/>
        </authorList>
    </citation>
    <scope>NUCLEOTIDE SEQUENCE [LARGE SCALE GENOMIC DNA]</scope>
    <source>
        <strain evidence="1 2">H184</strain>
    </source>
</reference>
<organism evidence="1 2">
    <name type="scientific">Butyricimonas faecalis</name>
    <dbReference type="NCBI Taxonomy" id="2093856"/>
    <lineage>
        <taxon>Bacteria</taxon>
        <taxon>Pseudomonadati</taxon>
        <taxon>Bacteroidota</taxon>
        <taxon>Bacteroidia</taxon>
        <taxon>Bacteroidales</taxon>
        <taxon>Odoribacteraceae</taxon>
        <taxon>Butyricimonas</taxon>
    </lineage>
</organism>